<dbReference type="AlphaFoldDB" id="E6QQ01"/>
<gene>
    <name evidence="2" type="ORF">CARN7_0047</name>
</gene>
<organism evidence="2">
    <name type="scientific">mine drainage metagenome</name>
    <dbReference type="NCBI Taxonomy" id="410659"/>
    <lineage>
        <taxon>unclassified sequences</taxon>
        <taxon>metagenomes</taxon>
        <taxon>ecological metagenomes</taxon>
    </lineage>
</organism>
<dbReference type="Pfam" id="PF04264">
    <property type="entry name" value="YceI"/>
    <property type="match status" value="1"/>
</dbReference>
<dbReference type="SUPFAM" id="SSF101874">
    <property type="entry name" value="YceI-like"/>
    <property type="match status" value="1"/>
</dbReference>
<dbReference type="InterPro" id="IPR007372">
    <property type="entry name" value="Lipid/polyisoprenoid-bd_YceI"/>
</dbReference>
<proteinExistence type="predicted"/>
<evidence type="ECO:0000313" key="2">
    <source>
        <dbReference type="EMBL" id="CBI09322.1"/>
    </source>
</evidence>
<comment type="caution">
    <text evidence="2">The sequence shown here is derived from an EMBL/GenBank/DDBJ whole genome shotgun (WGS) entry which is preliminary data.</text>
</comment>
<reference evidence="2" key="1">
    <citation type="submission" date="2009-10" db="EMBL/GenBank/DDBJ databases">
        <title>Diversity of trophic interactions inside an arsenic-rich microbial ecosystem.</title>
        <authorList>
            <person name="Bertin P.N."/>
            <person name="Heinrich-Salmeron A."/>
            <person name="Pelletier E."/>
            <person name="Goulhen-Chollet F."/>
            <person name="Arsene-Ploetze F."/>
            <person name="Gallien S."/>
            <person name="Calteau A."/>
            <person name="Vallenet D."/>
            <person name="Casiot C."/>
            <person name="Chane-Woon-Ming B."/>
            <person name="Giloteaux L."/>
            <person name="Barakat M."/>
            <person name="Bonnefoy V."/>
            <person name="Bruneel O."/>
            <person name="Chandler M."/>
            <person name="Cleiss J."/>
            <person name="Duran R."/>
            <person name="Elbaz-Poulichet F."/>
            <person name="Fonknechten N."/>
            <person name="Lauga B."/>
            <person name="Mornico D."/>
            <person name="Ortet P."/>
            <person name="Schaeffer C."/>
            <person name="Siguier P."/>
            <person name="Alexander Thil Smith A."/>
            <person name="Van Dorsselaer A."/>
            <person name="Weissenbach J."/>
            <person name="Medigue C."/>
            <person name="Le Paslier D."/>
        </authorList>
    </citation>
    <scope>NUCLEOTIDE SEQUENCE</scope>
</reference>
<dbReference type="EMBL" id="CABR01000025">
    <property type="protein sequence ID" value="CBI09322.1"/>
    <property type="molecule type" value="Genomic_DNA"/>
</dbReference>
<dbReference type="InterPro" id="IPR036761">
    <property type="entry name" value="TTHA0802/YceI-like_sf"/>
</dbReference>
<sequence>MKKIHQLGLLFCIVATLFFTPAYAQWQLENDHSNLNFISIKKTSIAEVHQFKKLSGSVSDEGDIHLVIDLSSVDTQNDLRNERLKVMLFEVARFPTAEFNGNIDMRANCKIPEKLQVCSNAYHFCGLKIAPAGLFTH</sequence>
<accession>E6QQ01</accession>
<dbReference type="PANTHER" id="PTHR34406">
    <property type="entry name" value="PROTEIN YCEI"/>
    <property type="match status" value="1"/>
</dbReference>
<protein>
    <recommendedName>
        <fullName evidence="1">Lipid/polyisoprenoid-binding YceI-like domain-containing protein</fullName>
    </recommendedName>
</protein>
<name>E6QQ01_9ZZZZ</name>
<dbReference type="Gene3D" id="2.40.128.110">
    <property type="entry name" value="Lipid/polyisoprenoid-binding, YceI-like"/>
    <property type="match status" value="1"/>
</dbReference>
<dbReference type="PANTHER" id="PTHR34406:SF1">
    <property type="entry name" value="PROTEIN YCEI"/>
    <property type="match status" value="1"/>
</dbReference>
<evidence type="ECO:0000259" key="1">
    <source>
        <dbReference type="Pfam" id="PF04264"/>
    </source>
</evidence>
<feature type="domain" description="Lipid/polyisoprenoid-binding YceI-like" evidence="1">
    <location>
        <begin position="26"/>
        <end position="100"/>
    </location>
</feature>